<evidence type="ECO:0000313" key="2">
    <source>
        <dbReference type="EMBL" id="AYO30788.1"/>
    </source>
</evidence>
<organism evidence="2 3">
    <name type="scientific">Biomaibacter acetigenes</name>
    <dbReference type="NCBI Taxonomy" id="2316383"/>
    <lineage>
        <taxon>Bacteria</taxon>
        <taxon>Bacillati</taxon>
        <taxon>Bacillota</taxon>
        <taxon>Clostridia</taxon>
        <taxon>Thermosediminibacterales</taxon>
        <taxon>Tepidanaerobacteraceae</taxon>
        <taxon>Biomaibacter</taxon>
    </lineage>
</organism>
<evidence type="ECO:0000259" key="1">
    <source>
        <dbReference type="Pfam" id="PF13274"/>
    </source>
</evidence>
<evidence type="ECO:0000313" key="3">
    <source>
        <dbReference type="Proteomes" id="UP000280960"/>
    </source>
</evidence>
<name>A0A3G2R6R4_9FIRM</name>
<dbReference type="KEGG" id="bacg:D2962_09360"/>
<feature type="domain" description="Antitoxin SocA-like Panacea" evidence="1">
    <location>
        <begin position="28"/>
        <end position="119"/>
    </location>
</feature>
<dbReference type="AlphaFoldDB" id="A0A3G2R6R4"/>
<dbReference type="Pfam" id="PF13274">
    <property type="entry name" value="SocA_Panacea"/>
    <property type="match status" value="1"/>
</dbReference>
<reference evidence="2 3" key="1">
    <citation type="submission" date="2018-10" db="EMBL/GenBank/DDBJ databases">
        <authorList>
            <person name="Zhang X."/>
        </authorList>
    </citation>
    <scope>NUCLEOTIDE SEQUENCE [LARGE SCALE GENOMIC DNA]</scope>
    <source>
        <strain evidence="2 3">SK-G1</strain>
    </source>
</reference>
<dbReference type="EMBL" id="CP033169">
    <property type="protein sequence ID" value="AYO30788.1"/>
    <property type="molecule type" value="Genomic_DNA"/>
</dbReference>
<dbReference type="Proteomes" id="UP000280960">
    <property type="component" value="Chromosome"/>
</dbReference>
<gene>
    <name evidence="2" type="ORF">D2962_09360</name>
</gene>
<protein>
    <submittedName>
        <fullName evidence="2">DUF4065 domain-containing protein</fullName>
    </submittedName>
</protein>
<proteinExistence type="predicted"/>
<accession>A0A3G2R6R4</accession>
<dbReference type="InterPro" id="IPR025272">
    <property type="entry name" value="SocA_Panacea"/>
</dbReference>
<sequence>MNAMEYAKWFIKAGYDTPRNTLEGNMKLQKLLYFAQLIHLAKYDKVLFDDPIYAFEHGSVVEDVRLEYKNNCLDLVTDADLITYDFTEEEMDTLNLTIAIYGDASAEELSEINHFHRSWEKAFKKSNFGSFRFKELAKISIDDIKKYDLDRIKQVIEAFETADNNDECYEVNGVKFYYNPDEIKLDDKLKNRLKMFPATEKSYTIYCDESQGIIIY</sequence>
<keyword evidence="3" id="KW-1185">Reference proteome</keyword>